<dbReference type="EMBL" id="BAABIP010000007">
    <property type="protein sequence ID" value="GAA4758629.1"/>
    <property type="molecule type" value="Genomic_DNA"/>
</dbReference>
<organism evidence="2 3">
    <name type="scientific">Flavobacterium hankyongi</name>
    <dbReference type="NCBI Taxonomy" id="1176532"/>
    <lineage>
        <taxon>Bacteria</taxon>
        <taxon>Pseudomonadati</taxon>
        <taxon>Bacteroidota</taxon>
        <taxon>Flavobacteriia</taxon>
        <taxon>Flavobacteriales</taxon>
        <taxon>Flavobacteriaceae</taxon>
        <taxon>Flavobacterium</taxon>
    </lineage>
</organism>
<reference evidence="3" key="1">
    <citation type="journal article" date="2019" name="Int. J. Syst. Evol. Microbiol.">
        <title>The Global Catalogue of Microorganisms (GCM) 10K type strain sequencing project: providing services to taxonomists for standard genome sequencing and annotation.</title>
        <authorList>
            <consortium name="The Broad Institute Genomics Platform"/>
            <consortium name="The Broad Institute Genome Sequencing Center for Infectious Disease"/>
            <person name="Wu L."/>
            <person name="Ma J."/>
        </authorList>
    </citation>
    <scope>NUCLEOTIDE SEQUENCE [LARGE SCALE GENOMIC DNA]</scope>
    <source>
        <strain evidence="3">JCM 18198</strain>
    </source>
</reference>
<evidence type="ECO:0008006" key="4">
    <source>
        <dbReference type="Google" id="ProtNLM"/>
    </source>
</evidence>
<name>A0ABP8ZKR3_9FLAO</name>
<evidence type="ECO:0000313" key="3">
    <source>
        <dbReference type="Proteomes" id="UP001500141"/>
    </source>
</evidence>
<evidence type="ECO:0000256" key="1">
    <source>
        <dbReference type="SAM" id="Phobius"/>
    </source>
</evidence>
<keyword evidence="1" id="KW-0472">Membrane</keyword>
<proteinExistence type="predicted"/>
<protein>
    <recommendedName>
        <fullName evidence="4">DUF3999 domain-containing protein</fullName>
    </recommendedName>
</protein>
<accession>A0ABP8ZKR3</accession>
<feature type="transmembrane region" description="Helical" evidence="1">
    <location>
        <begin position="366"/>
        <end position="387"/>
    </location>
</feature>
<evidence type="ECO:0000313" key="2">
    <source>
        <dbReference type="EMBL" id="GAA4758629.1"/>
    </source>
</evidence>
<dbReference type="Proteomes" id="UP001500141">
    <property type="component" value="Unassembled WGS sequence"/>
</dbReference>
<sequence length="394" mass="45374">MANSAIGQKYSGTLSEVKQDGLHLVGITPGILSACGGTLDHFRILDKKNNEVPYAKFSKSKDVLNLKTCKILERNSIPNKLTSIVVENSEAAKLDRLLLKIGNSAVAKHYNISGSYDNKKWFGLVYNQQINNLSEEGQTFVDREFLFPLNNYKYIKFDFIDKNSLPLNVILASYFEEGKMDVFPSVKLTGFDYKIEIDKKNKVSVIHVTFKKPQIINGVRFEITGPEMYLREAKLLVNKSREIKRNQEFYQGTLSSFQLNSKGNNYFEFEEIFEKELFIEIANQDNPVLEIKSVEFLQRPVQIVTHIKANENYKIAVDSNYVKPDYDIVNFNLNPEDDMSLAVIENFKEVNLFKRTKDNKFWQSQWFLWASILIGGILIAYFAFGLLKDLEKKN</sequence>
<gene>
    <name evidence="2" type="ORF">GCM10023230_03320</name>
</gene>
<keyword evidence="1" id="KW-1133">Transmembrane helix</keyword>
<keyword evidence="3" id="KW-1185">Reference proteome</keyword>
<comment type="caution">
    <text evidence="2">The sequence shown here is derived from an EMBL/GenBank/DDBJ whole genome shotgun (WGS) entry which is preliminary data.</text>
</comment>
<keyword evidence="1" id="KW-0812">Transmembrane</keyword>